<dbReference type="SUPFAM" id="SSF48452">
    <property type="entry name" value="TPR-like"/>
    <property type="match status" value="1"/>
</dbReference>
<reference evidence="4 5" key="1">
    <citation type="submission" date="2016-10" db="EMBL/GenBank/DDBJ databases">
        <authorList>
            <person name="de Groot N.N."/>
        </authorList>
    </citation>
    <scope>NUCLEOTIDE SEQUENCE [LARGE SCALE GENOMIC DNA]</scope>
    <source>
        <strain evidence="4 5">SLAS-1</strain>
    </source>
</reference>
<feature type="compositionally biased region" description="Basic and acidic residues" evidence="2">
    <location>
        <begin position="36"/>
        <end position="51"/>
    </location>
</feature>
<feature type="transmembrane region" description="Helical" evidence="3">
    <location>
        <begin position="89"/>
        <end position="112"/>
    </location>
</feature>
<dbReference type="InterPro" id="IPR011990">
    <property type="entry name" value="TPR-like_helical_dom_sf"/>
</dbReference>
<dbReference type="AlphaFoldDB" id="A0A1G9KT03"/>
<keyword evidence="1" id="KW-0802">TPR repeat</keyword>
<dbReference type="RefSeq" id="WP_234985494.1">
    <property type="nucleotide sequence ID" value="NZ_FNGO01000005.1"/>
</dbReference>
<proteinExistence type="predicted"/>
<evidence type="ECO:0000256" key="3">
    <source>
        <dbReference type="SAM" id="Phobius"/>
    </source>
</evidence>
<evidence type="ECO:0000313" key="4">
    <source>
        <dbReference type="EMBL" id="SDL52704.1"/>
    </source>
</evidence>
<sequence length="532" mass="61447">MNFYSEDNDNSETENEDDTNEDDTNKEENEDELNIEYDKDGFVKPKSDSNKKSGPRIAMKIKTSLKTMGIAFLIILILLMTLRSEIINAEILLAIIIIVFLGSIITLIAGLVKPKIIKQKNRKQAFKKLGKVILMTFILIFITGGFLPQNVERKVEEAREYQEAGNYSEAADSYERALEYWDDDEDYSFSREEIEGEIETINKEHIVEVNLGVAQGEREITPSSGTHKFYENENIEIEAEPEDEWELDVWKIGEEEIDSDEAILEEVKEDKAVKARFSRQEEEVTAEEEAEDEIENIIQSEKGFAEMGEYIDLYPEQDIFYSIFGDETGFKEPLVKKWNYTLENIQDDMDDIDSAKYSDDWWSNIELDTSDIEPRNAPGWDGIDGDIYDIDFGTGIDLFIANPPTSEATEDDPNTNKFRISVGLEENLSSTNSTNEFLSRRHFAVQTMDVALRAVLGEGNYNREELYDFVSDFENGQWNISKIDLDFNYDDWGYYKERFYDDYEIGDYDVGIEVDETGDFESYFSTIIDFEL</sequence>
<evidence type="ECO:0000256" key="1">
    <source>
        <dbReference type="PROSITE-ProRule" id="PRU00339"/>
    </source>
</evidence>
<dbReference type="STRING" id="321763.SAMN04488692_10593"/>
<dbReference type="PROSITE" id="PS50005">
    <property type="entry name" value="TPR"/>
    <property type="match status" value="1"/>
</dbReference>
<dbReference type="Proteomes" id="UP000199476">
    <property type="component" value="Unassembled WGS sequence"/>
</dbReference>
<protein>
    <submittedName>
        <fullName evidence="4">Uncharacterized protein</fullName>
    </submittedName>
</protein>
<feature type="transmembrane region" description="Helical" evidence="3">
    <location>
        <begin position="65"/>
        <end position="83"/>
    </location>
</feature>
<accession>A0A1G9KT03</accession>
<keyword evidence="3" id="KW-1133">Transmembrane helix</keyword>
<feature type="transmembrane region" description="Helical" evidence="3">
    <location>
        <begin position="132"/>
        <end position="151"/>
    </location>
</feature>
<feature type="compositionally biased region" description="Acidic residues" evidence="2">
    <location>
        <begin position="1"/>
        <end position="35"/>
    </location>
</feature>
<feature type="repeat" description="TPR" evidence="1">
    <location>
        <begin position="151"/>
        <end position="184"/>
    </location>
</feature>
<feature type="region of interest" description="Disordered" evidence="2">
    <location>
        <begin position="1"/>
        <end position="53"/>
    </location>
</feature>
<keyword evidence="5" id="KW-1185">Reference proteome</keyword>
<keyword evidence="3" id="KW-0472">Membrane</keyword>
<evidence type="ECO:0000256" key="2">
    <source>
        <dbReference type="SAM" id="MobiDB-lite"/>
    </source>
</evidence>
<name>A0A1G9KT03_9FIRM</name>
<dbReference type="InterPro" id="IPR019734">
    <property type="entry name" value="TPR_rpt"/>
</dbReference>
<gene>
    <name evidence="4" type="ORF">SAMN04488692_10593</name>
</gene>
<keyword evidence="3" id="KW-0812">Transmembrane</keyword>
<evidence type="ECO:0000313" key="5">
    <source>
        <dbReference type="Proteomes" id="UP000199476"/>
    </source>
</evidence>
<dbReference type="EMBL" id="FNGO01000005">
    <property type="protein sequence ID" value="SDL52704.1"/>
    <property type="molecule type" value="Genomic_DNA"/>
</dbReference>
<organism evidence="4 5">
    <name type="scientific">Halarsenatibacter silvermanii</name>
    <dbReference type="NCBI Taxonomy" id="321763"/>
    <lineage>
        <taxon>Bacteria</taxon>
        <taxon>Bacillati</taxon>
        <taxon>Bacillota</taxon>
        <taxon>Clostridia</taxon>
        <taxon>Halanaerobiales</taxon>
        <taxon>Halarsenatibacteraceae</taxon>
        <taxon>Halarsenatibacter</taxon>
    </lineage>
</organism>